<accession>A0ACC2RF04</accession>
<dbReference type="Proteomes" id="UP001165960">
    <property type="component" value="Unassembled WGS sequence"/>
</dbReference>
<name>A0ACC2RF04_9FUNG</name>
<gene>
    <name evidence="1" type="primary">STU1_2</name>
    <name evidence="1" type="ORF">DSO57_1032608</name>
</gene>
<reference evidence="1" key="1">
    <citation type="submission" date="2022-04" db="EMBL/GenBank/DDBJ databases">
        <title>Genome of the entomopathogenic fungus Entomophthora muscae.</title>
        <authorList>
            <person name="Elya C."/>
            <person name="Lovett B.R."/>
            <person name="Lee E."/>
            <person name="Macias A.M."/>
            <person name="Hajek A.E."/>
            <person name="De Bivort B.L."/>
            <person name="Kasson M.T."/>
            <person name="De Fine Licht H.H."/>
            <person name="Stajich J.E."/>
        </authorList>
    </citation>
    <scope>NUCLEOTIDE SEQUENCE</scope>
    <source>
        <strain evidence="1">Berkeley</strain>
    </source>
</reference>
<proteinExistence type="predicted"/>
<dbReference type="EMBL" id="QTSX02007346">
    <property type="protein sequence ID" value="KAJ9048663.1"/>
    <property type="molecule type" value="Genomic_DNA"/>
</dbReference>
<comment type="caution">
    <text evidence="1">The sequence shown here is derived from an EMBL/GenBank/DDBJ whole genome shotgun (WGS) entry which is preliminary data.</text>
</comment>
<evidence type="ECO:0000313" key="1">
    <source>
        <dbReference type="EMBL" id="KAJ9048663.1"/>
    </source>
</evidence>
<evidence type="ECO:0000313" key="2">
    <source>
        <dbReference type="Proteomes" id="UP001165960"/>
    </source>
</evidence>
<keyword evidence="2" id="KW-1185">Reference proteome</keyword>
<protein>
    <submittedName>
        <fullName evidence="1">Suppressor of tub2 mutation</fullName>
    </submittedName>
</protein>
<sequence>MSNVLQLIASSKNSRVDGKVKVLSQISDLLKNQDVTDNQEKAIEDLISLLNSSIKAPQLPLALKAIEIAVTVLEFLISDSQPLKTYVTLILPNLLERLGDAKERALVDSWRILSVGDSTKESGPQRRTKALEHFSKLLIEIGFTHKAPWGREQSLSLCINCIAKDPDFPLQKFTMSALSLAEDNNEAVREIAKTLLLDFFPVVSQESKTSLQRALADSDA</sequence>
<organism evidence="1 2">
    <name type="scientific">Entomophthora muscae</name>
    <dbReference type="NCBI Taxonomy" id="34485"/>
    <lineage>
        <taxon>Eukaryota</taxon>
        <taxon>Fungi</taxon>
        <taxon>Fungi incertae sedis</taxon>
        <taxon>Zoopagomycota</taxon>
        <taxon>Entomophthoromycotina</taxon>
        <taxon>Entomophthoromycetes</taxon>
        <taxon>Entomophthorales</taxon>
        <taxon>Entomophthoraceae</taxon>
        <taxon>Entomophthora</taxon>
    </lineage>
</organism>